<evidence type="ECO:0000313" key="6">
    <source>
        <dbReference type="Proteomes" id="UP000658131"/>
    </source>
</evidence>
<dbReference type="InterPro" id="IPR003439">
    <property type="entry name" value="ABC_transporter-like_ATP-bd"/>
</dbReference>
<organism evidence="5 6">
    <name type="scientific">Yanshouia hominis</name>
    <dbReference type="NCBI Taxonomy" id="2763673"/>
    <lineage>
        <taxon>Bacteria</taxon>
        <taxon>Bacillati</taxon>
        <taxon>Bacillota</taxon>
        <taxon>Clostridia</taxon>
        <taxon>Eubacteriales</taxon>
        <taxon>Oscillospiraceae</taxon>
        <taxon>Yanshouia</taxon>
    </lineage>
</organism>
<evidence type="ECO:0000256" key="3">
    <source>
        <dbReference type="ARBA" id="ARBA00022840"/>
    </source>
</evidence>
<dbReference type="SMART" id="SM00382">
    <property type="entry name" value="AAA"/>
    <property type="match status" value="1"/>
</dbReference>
<sequence>MQELLTVRGLTRRYDRFTLDHIDFSLPCGSIMGLMGDNGAGKTTTLKLILNLIRRDEGEVLVFGKDNITCEREIKEEIGVVFDECHFSDLLRPADLGRIFSQVYQNWDSASYKALLDRFALPGRAEIKTLSRGMKMKLSLACALAHHPRFLILDEATGGLDPVARSELLDLLLEFIQDESRSVLVSSHIISDLERICDTIGYLHEGRMVFCQEKDALLERLGVLHCGEGDLALLEPEFLLRVRRHQFGCDALVECRESIRNRHPDWALDRATLEEIMLFYAKGEER</sequence>
<dbReference type="EMBL" id="JACRTB010000009">
    <property type="protein sequence ID" value="MBC8576243.1"/>
    <property type="molecule type" value="Genomic_DNA"/>
</dbReference>
<dbReference type="PROSITE" id="PS50893">
    <property type="entry name" value="ABC_TRANSPORTER_2"/>
    <property type="match status" value="1"/>
</dbReference>
<accession>A0ABR7NIK3</accession>
<proteinExistence type="predicted"/>
<comment type="caution">
    <text evidence="5">The sequence shown here is derived from an EMBL/GenBank/DDBJ whole genome shotgun (WGS) entry which is preliminary data.</text>
</comment>
<dbReference type="CDD" id="cd03230">
    <property type="entry name" value="ABC_DR_subfamily_A"/>
    <property type="match status" value="1"/>
</dbReference>
<keyword evidence="6" id="KW-1185">Reference proteome</keyword>
<dbReference type="InterPro" id="IPR027417">
    <property type="entry name" value="P-loop_NTPase"/>
</dbReference>
<dbReference type="InterPro" id="IPR003593">
    <property type="entry name" value="AAA+_ATPase"/>
</dbReference>
<dbReference type="PANTHER" id="PTHR42939:SF3">
    <property type="entry name" value="ABC TRANSPORTER ATP-BINDING COMPONENT"/>
    <property type="match status" value="1"/>
</dbReference>
<keyword evidence="1" id="KW-0813">Transport</keyword>
<dbReference type="GO" id="GO:0005524">
    <property type="term" value="F:ATP binding"/>
    <property type="evidence" value="ECO:0007669"/>
    <property type="project" value="UniProtKB-KW"/>
</dbReference>
<evidence type="ECO:0000256" key="2">
    <source>
        <dbReference type="ARBA" id="ARBA00022741"/>
    </source>
</evidence>
<gene>
    <name evidence="5" type="ORF">H8717_07475</name>
</gene>
<feature type="domain" description="ABC transporter" evidence="4">
    <location>
        <begin position="1"/>
        <end position="230"/>
    </location>
</feature>
<dbReference type="Proteomes" id="UP000658131">
    <property type="component" value="Unassembled WGS sequence"/>
</dbReference>
<dbReference type="Pfam" id="PF00005">
    <property type="entry name" value="ABC_tran"/>
    <property type="match status" value="1"/>
</dbReference>
<dbReference type="InterPro" id="IPR051782">
    <property type="entry name" value="ABC_Transporter_VariousFunc"/>
</dbReference>
<evidence type="ECO:0000256" key="1">
    <source>
        <dbReference type="ARBA" id="ARBA00022448"/>
    </source>
</evidence>
<reference evidence="5 6" key="1">
    <citation type="submission" date="2020-08" db="EMBL/GenBank/DDBJ databases">
        <title>Genome public.</title>
        <authorList>
            <person name="Liu C."/>
            <person name="Sun Q."/>
        </authorList>
    </citation>
    <scope>NUCLEOTIDE SEQUENCE [LARGE SCALE GENOMIC DNA]</scope>
    <source>
        <strain evidence="5 6">BX1</strain>
    </source>
</reference>
<dbReference type="SUPFAM" id="SSF52540">
    <property type="entry name" value="P-loop containing nucleoside triphosphate hydrolases"/>
    <property type="match status" value="1"/>
</dbReference>
<keyword evidence="3 5" id="KW-0067">ATP-binding</keyword>
<protein>
    <submittedName>
        <fullName evidence="5">ABC transporter ATP-binding protein</fullName>
    </submittedName>
</protein>
<evidence type="ECO:0000313" key="5">
    <source>
        <dbReference type="EMBL" id="MBC8576243.1"/>
    </source>
</evidence>
<evidence type="ECO:0000259" key="4">
    <source>
        <dbReference type="PROSITE" id="PS50893"/>
    </source>
</evidence>
<dbReference type="PANTHER" id="PTHR42939">
    <property type="entry name" value="ABC TRANSPORTER ATP-BINDING PROTEIN ALBC-RELATED"/>
    <property type="match status" value="1"/>
</dbReference>
<keyword evidence="2" id="KW-0547">Nucleotide-binding</keyword>
<dbReference type="RefSeq" id="WP_262399779.1">
    <property type="nucleotide sequence ID" value="NZ_JACRTB010000009.1"/>
</dbReference>
<dbReference type="Gene3D" id="3.40.50.300">
    <property type="entry name" value="P-loop containing nucleotide triphosphate hydrolases"/>
    <property type="match status" value="1"/>
</dbReference>
<name>A0ABR7NIK3_9FIRM</name>